<accession>A0AAD9QN91</accession>
<reference evidence="1" key="2">
    <citation type="journal article" date="2023" name="Science">
        <title>Genomic signatures of disease resistance in endangered staghorn corals.</title>
        <authorList>
            <person name="Vollmer S.V."/>
            <person name="Selwyn J.D."/>
            <person name="Despard B.A."/>
            <person name="Roesel C.L."/>
        </authorList>
    </citation>
    <scope>NUCLEOTIDE SEQUENCE</scope>
    <source>
        <strain evidence="1">K2</strain>
    </source>
</reference>
<comment type="caution">
    <text evidence="1">The sequence shown here is derived from an EMBL/GenBank/DDBJ whole genome shotgun (WGS) entry which is preliminary data.</text>
</comment>
<dbReference type="Proteomes" id="UP001249851">
    <property type="component" value="Unassembled WGS sequence"/>
</dbReference>
<sequence>MSYNGISQQLESLFTSLCKLHQQQRSITSHCKKTISTPIQASGFLCHVEIDLIDFRKHPCNCSKHHNWVLHYSWLLPLKLKETQEVASSLESVCWMFRFPTTLHSDNGK</sequence>
<dbReference type="AlphaFoldDB" id="A0AAD9QN91"/>
<gene>
    <name evidence="1" type="ORF">P5673_011814</name>
</gene>
<evidence type="ECO:0000313" key="2">
    <source>
        <dbReference type="Proteomes" id="UP001249851"/>
    </source>
</evidence>
<organism evidence="1 2">
    <name type="scientific">Acropora cervicornis</name>
    <name type="common">Staghorn coral</name>
    <dbReference type="NCBI Taxonomy" id="6130"/>
    <lineage>
        <taxon>Eukaryota</taxon>
        <taxon>Metazoa</taxon>
        <taxon>Cnidaria</taxon>
        <taxon>Anthozoa</taxon>
        <taxon>Hexacorallia</taxon>
        <taxon>Scleractinia</taxon>
        <taxon>Astrocoeniina</taxon>
        <taxon>Acroporidae</taxon>
        <taxon>Acropora</taxon>
    </lineage>
</organism>
<evidence type="ECO:0000313" key="1">
    <source>
        <dbReference type="EMBL" id="KAK2564387.1"/>
    </source>
</evidence>
<reference evidence="1" key="1">
    <citation type="journal article" date="2023" name="G3 (Bethesda)">
        <title>Whole genome assembly and annotation of the endangered Caribbean coral Acropora cervicornis.</title>
        <authorList>
            <person name="Selwyn J.D."/>
            <person name="Vollmer S.V."/>
        </authorList>
    </citation>
    <scope>NUCLEOTIDE SEQUENCE</scope>
    <source>
        <strain evidence="1">K2</strain>
    </source>
</reference>
<proteinExistence type="predicted"/>
<dbReference type="EMBL" id="JARQWQ010000022">
    <property type="protein sequence ID" value="KAK2564387.1"/>
    <property type="molecule type" value="Genomic_DNA"/>
</dbReference>
<keyword evidence="2" id="KW-1185">Reference proteome</keyword>
<name>A0AAD9QN91_ACRCE</name>
<protein>
    <submittedName>
        <fullName evidence="1">Uncharacterized protein</fullName>
    </submittedName>
</protein>